<evidence type="ECO:0000313" key="9">
    <source>
        <dbReference type="EMBL" id="QKO29930.1"/>
    </source>
</evidence>
<dbReference type="PANTHER" id="PTHR33692:SF1">
    <property type="entry name" value="RIBOSOME MATURATION FACTOR RIMM"/>
    <property type="match status" value="1"/>
</dbReference>
<keyword evidence="3 5" id="KW-0698">rRNA processing</keyword>
<dbReference type="Proteomes" id="UP000501316">
    <property type="component" value="Chromosome"/>
</dbReference>
<dbReference type="InterPro" id="IPR011033">
    <property type="entry name" value="PRC_barrel-like_sf"/>
</dbReference>
<dbReference type="InterPro" id="IPR036976">
    <property type="entry name" value="RimM_N_sf"/>
</dbReference>
<dbReference type="GO" id="GO:0005737">
    <property type="term" value="C:cytoplasm"/>
    <property type="evidence" value="ECO:0007669"/>
    <property type="project" value="UniProtKB-SubCell"/>
</dbReference>
<evidence type="ECO:0000259" key="7">
    <source>
        <dbReference type="Pfam" id="PF24986"/>
    </source>
</evidence>
<comment type="similarity">
    <text evidence="5">Belongs to the RimM family.</text>
</comment>
<dbReference type="GO" id="GO:0043022">
    <property type="term" value="F:ribosome binding"/>
    <property type="evidence" value="ECO:0007669"/>
    <property type="project" value="InterPro"/>
</dbReference>
<evidence type="ECO:0000256" key="2">
    <source>
        <dbReference type="ARBA" id="ARBA00022517"/>
    </source>
</evidence>
<dbReference type="NCBIfam" id="TIGR02273">
    <property type="entry name" value="16S_RimM"/>
    <property type="match status" value="1"/>
</dbReference>
<feature type="domain" description="Ribosome maturation factor RimM PRC barrel" evidence="7">
    <location>
        <begin position="98"/>
        <end position="165"/>
    </location>
</feature>
<dbReference type="SUPFAM" id="SSF50447">
    <property type="entry name" value="Translation proteins"/>
    <property type="match status" value="1"/>
</dbReference>
<dbReference type="GO" id="GO:0006364">
    <property type="term" value="P:rRNA processing"/>
    <property type="evidence" value="ECO:0007669"/>
    <property type="project" value="UniProtKB-UniRule"/>
</dbReference>
<dbReference type="Proteomes" id="UP000509623">
    <property type="component" value="Chromosome"/>
</dbReference>
<evidence type="ECO:0000313" key="8">
    <source>
        <dbReference type="EMBL" id="QKN23392.1"/>
    </source>
</evidence>
<evidence type="ECO:0000256" key="1">
    <source>
        <dbReference type="ARBA" id="ARBA00022490"/>
    </source>
</evidence>
<dbReference type="RefSeq" id="WP_086036453.1">
    <property type="nucleotide sequence ID" value="NZ_CP046051.1"/>
</dbReference>
<evidence type="ECO:0000256" key="3">
    <source>
        <dbReference type="ARBA" id="ARBA00022552"/>
    </source>
</evidence>
<reference evidence="10 11" key="1">
    <citation type="submission" date="2019-11" db="EMBL/GenBank/DDBJ databases">
        <authorList>
            <person name="Ren C."/>
            <person name="Wang H."/>
            <person name="Xu Y."/>
        </authorList>
    </citation>
    <scope>NUCLEOTIDE SEQUENCE [LARGE SCALE GENOMIC DNA]</scope>
    <source>
        <strain evidence="11">JNU-WLY1368</strain>
        <strain evidence="8 10">LBM 19010</strain>
    </source>
</reference>
<dbReference type="Pfam" id="PF24986">
    <property type="entry name" value="PRC_RimM"/>
    <property type="match status" value="1"/>
</dbReference>
<comment type="subcellular location">
    <subcellularLocation>
        <location evidence="5">Cytoplasm</location>
    </subcellularLocation>
</comment>
<keyword evidence="1 5" id="KW-0963">Cytoplasm</keyword>
<dbReference type="GO" id="GO:0042274">
    <property type="term" value="P:ribosomal small subunit biogenesis"/>
    <property type="evidence" value="ECO:0007669"/>
    <property type="project" value="UniProtKB-UniRule"/>
</dbReference>
<feature type="domain" description="RimM N-terminal" evidence="6">
    <location>
        <begin position="8"/>
        <end position="86"/>
    </location>
</feature>
<dbReference type="Pfam" id="PF01782">
    <property type="entry name" value="RimM"/>
    <property type="match status" value="1"/>
</dbReference>
<dbReference type="InterPro" id="IPR009000">
    <property type="entry name" value="Transl_B-barrel_sf"/>
</dbReference>
<comment type="function">
    <text evidence="5">An accessory protein needed during the final step in the assembly of 30S ribosomal subunit, possibly for assembly of the head region. Essential for efficient processing of 16S rRNA. May be needed both before and after RbfA during the maturation of 16S rRNA. It has affinity for free ribosomal 30S subunits but not for 70S ribosomes.</text>
</comment>
<dbReference type="InterPro" id="IPR056792">
    <property type="entry name" value="PRC_RimM"/>
</dbReference>
<reference evidence="9" key="2">
    <citation type="journal article" date="2021" name="Appl. Environ. Microbiol.">
        <title>Adaptability of a Caproate-Producing Bacterium Contributes to Its Dominance in an Anaerobic Fermentation System.</title>
        <authorList>
            <person name="Wang H."/>
            <person name="Gu Y."/>
            <person name="Zhou W."/>
            <person name="Zhao D."/>
            <person name="Qiao Z."/>
            <person name="Zheng J."/>
            <person name="Gao J."/>
            <person name="Chen X."/>
            <person name="Ren C."/>
            <person name="Xu Y."/>
        </authorList>
    </citation>
    <scope>NUCLEOTIDE SEQUENCE</scope>
    <source>
        <strain evidence="9">JNU-WLY1368</strain>
    </source>
</reference>
<keyword evidence="4 5" id="KW-0143">Chaperone</keyword>
<dbReference type="SUPFAM" id="SSF50346">
    <property type="entry name" value="PRC-barrel domain"/>
    <property type="match status" value="1"/>
</dbReference>
<name>A0A859DRH6_9FIRM</name>
<gene>
    <name evidence="5 8" type="primary">rimM</name>
    <name evidence="8" type="ORF">GJQ69_02110</name>
    <name evidence="9" type="ORF">GKP14_02250</name>
</gene>
<accession>A0A859DRH6</accession>
<dbReference type="PANTHER" id="PTHR33692">
    <property type="entry name" value="RIBOSOME MATURATION FACTOR RIMM"/>
    <property type="match status" value="1"/>
</dbReference>
<dbReference type="EMBL" id="CP046161">
    <property type="protein sequence ID" value="QKO29930.1"/>
    <property type="molecule type" value="Genomic_DNA"/>
</dbReference>
<comment type="domain">
    <text evidence="5">The PRC barrel domain binds ribosomal protein uS19.</text>
</comment>
<evidence type="ECO:0000256" key="5">
    <source>
        <dbReference type="HAMAP-Rule" id="MF_00014"/>
    </source>
</evidence>
<dbReference type="KEGG" id="clf:GJQ69_02110"/>
<proteinExistence type="inferred from homology"/>
<comment type="subunit">
    <text evidence="5">Binds ribosomal protein uS19.</text>
</comment>
<dbReference type="AlphaFoldDB" id="A0A859DRH6"/>
<sequence>MKTEYLEAGRIVGTHGVRGELRLEPWCDSASFLRQFHTLYWEKDKNPVQVMSSRVHKNLLLLTLEGVATLEQADALRGKVLCFRRADVNLPEGTYFQQDLLGLTVTDAQSGQVYGTLTQVYSTGANDVYEVKDTDGKTVLLPAVPQVVKKIDLESGTLEILPMEGMFHAD</sequence>
<evidence type="ECO:0000313" key="10">
    <source>
        <dbReference type="Proteomes" id="UP000501316"/>
    </source>
</evidence>
<reference evidence="9" key="3">
    <citation type="journal article" date="2022" name="Int. J. Syst. Evol. Microbiol.">
        <title>Caproicibacterium lactatifermentans sp. nov., isolated from pit clay used for the production of Chinese strong aroma-type liquor.</title>
        <authorList>
            <person name="Wang H."/>
            <person name="Gu Y."/>
            <person name="Zhao D."/>
            <person name="Qiao Z."/>
            <person name="Zheng J."/>
            <person name="Gao J."/>
            <person name="Ren C."/>
            <person name="Xu Y."/>
        </authorList>
    </citation>
    <scope>NUCLEOTIDE SEQUENCE</scope>
    <source>
        <strain evidence="9">JNU-WLY1368</strain>
    </source>
</reference>
<dbReference type="GO" id="GO:0005840">
    <property type="term" value="C:ribosome"/>
    <property type="evidence" value="ECO:0007669"/>
    <property type="project" value="InterPro"/>
</dbReference>
<evidence type="ECO:0000256" key="4">
    <source>
        <dbReference type="ARBA" id="ARBA00023186"/>
    </source>
</evidence>
<dbReference type="EMBL" id="CP046051">
    <property type="protein sequence ID" value="QKN23392.1"/>
    <property type="molecule type" value="Genomic_DNA"/>
</dbReference>
<dbReference type="InterPro" id="IPR002676">
    <property type="entry name" value="RimM_N"/>
</dbReference>
<dbReference type="Gene3D" id="2.40.30.60">
    <property type="entry name" value="RimM"/>
    <property type="match status" value="1"/>
</dbReference>
<dbReference type="HAMAP" id="MF_00014">
    <property type="entry name" value="Ribosome_mat_RimM"/>
    <property type="match status" value="1"/>
</dbReference>
<organism evidence="8 10">
    <name type="scientific">Caproicibacterium lactatifermentans</name>
    <dbReference type="NCBI Taxonomy" id="2666138"/>
    <lineage>
        <taxon>Bacteria</taxon>
        <taxon>Bacillati</taxon>
        <taxon>Bacillota</taxon>
        <taxon>Clostridia</taxon>
        <taxon>Eubacteriales</taxon>
        <taxon>Oscillospiraceae</taxon>
        <taxon>Caproicibacterium</taxon>
    </lineage>
</organism>
<dbReference type="Gene3D" id="2.30.30.240">
    <property type="entry name" value="PRC-barrel domain"/>
    <property type="match status" value="1"/>
</dbReference>
<protein>
    <recommendedName>
        <fullName evidence="5">Ribosome maturation factor RimM</fullName>
    </recommendedName>
</protein>
<keyword evidence="11" id="KW-1185">Reference proteome</keyword>
<dbReference type="InterPro" id="IPR011961">
    <property type="entry name" value="RimM"/>
</dbReference>
<evidence type="ECO:0000313" key="11">
    <source>
        <dbReference type="Proteomes" id="UP000509623"/>
    </source>
</evidence>
<keyword evidence="2 5" id="KW-0690">Ribosome biogenesis</keyword>
<evidence type="ECO:0000259" key="6">
    <source>
        <dbReference type="Pfam" id="PF01782"/>
    </source>
</evidence>